<feature type="transmembrane region" description="Helical" evidence="2">
    <location>
        <begin position="74"/>
        <end position="95"/>
    </location>
</feature>
<comment type="subcellular location">
    <subcellularLocation>
        <location evidence="1">Cell membrane</location>
        <topology evidence="1">Multi-pass membrane protein</topology>
    </subcellularLocation>
</comment>
<feature type="transmembrane region" description="Helical" evidence="2">
    <location>
        <begin position="170"/>
        <end position="190"/>
    </location>
</feature>
<keyword evidence="2" id="KW-0812">Transmembrane</keyword>
<dbReference type="InterPro" id="IPR011701">
    <property type="entry name" value="MFS"/>
</dbReference>
<keyword evidence="2" id="KW-0472">Membrane</keyword>
<feature type="transmembrane region" description="Helical" evidence="2">
    <location>
        <begin position="350"/>
        <end position="368"/>
    </location>
</feature>
<dbReference type="Pfam" id="PF07690">
    <property type="entry name" value="MFS_1"/>
    <property type="match status" value="1"/>
</dbReference>
<dbReference type="SUPFAM" id="SSF103473">
    <property type="entry name" value="MFS general substrate transporter"/>
    <property type="match status" value="1"/>
</dbReference>
<dbReference type="GO" id="GO:0005886">
    <property type="term" value="C:plasma membrane"/>
    <property type="evidence" value="ECO:0007669"/>
    <property type="project" value="UniProtKB-SubCell"/>
</dbReference>
<sequence>MSLSSNEKASIYSGLAQTISINSVNGYIPLLALGVLGASNQQMGLITSLPSIIGMLALIPGAFWLNRAQSKKNFTVITTFSTRFLFMLIFFIPFFSGTLSAWLLVFIIALLNFPGALANLSWQTMIGEIIPEKRRGDFFSTRNRINNIAALIVTFGTGFFLEQYSKDSSFPYQILLLAGFGFALIEVYYLTKHKEEITIKPIEEKPKRKLSLEVFKHKPYTAFLICALLYNFAAQMAWSLFSIYQIKDAGATALWLSIFSVTNQAAQILSIKWWAKYADKYGNTMVLFVAAAGMATAPALNMLSTNLLYITAINFWTGIFVAGTNLLLFNQLLKASPEKNRANYIANYNFLLSFVGFAAPQMGVFILNQAGMHSAMNIISLVRMGAAFSFLVVALKMERKRIANAFHFRFR</sequence>
<comment type="caution">
    <text evidence="3">The sequence shown here is derived from an EMBL/GenBank/DDBJ whole genome shotgun (WGS) entry which is preliminary data.</text>
</comment>
<dbReference type="InterPro" id="IPR036259">
    <property type="entry name" value="MFS_trans_sf"/>
</dbReference>
<proteinExistence type="predicted"/>
<dbReference type="InterPro" id="IPR052528">
    <property type="entry name" value="Sugar_transport-like"/>
</dbReference>
<name>A0A2N5LZW9_9BACI</name>
<feature type="transmembrane region" description="Helical" evidence="2">
    <location>
        <begin position="101"/>
        <end position="122"/>
    </location>
</feature>
<dbReference type="PANTHER" id="PTHR23526:SF2">
    <property type="entry name" value="MAJOR FACILITATOR SUPERFAMILY (MFS) PROFILE DOMAIN-CONTAINING PROTEIN"/>
    <property type="match status" value="1"/>
</dbReference>
<reference evidence="3 4" key="1">
    <citation type="submission" date="2017-11" db="EMBL/GenBank/DDBJ databases">
        <title>Comparitive Functional Genomics of Dry Heat Resistant strains isolated from the Viking Spacecraft.</title>
        <authorList>
            <person name="Seuylemezian A."/>
            <person name="Cooper K."/>
            <person name="Vaishampayan P."/>
        </authorList>
    </citation>
    <scope>NUCLEOTIDE SEQUENCE [LARGE SCALE GENOMIC DNA]</scope>
    <source>
        <strain evidence="3 4">V1-29</strain>
    </source>
</reference>
<evidence type="ECO:0000256" key="2">
    <source>
        <dbReference type="SAM" id="Phobius"/>
    </source>
</evidence>
<feature type="transmembrane region" description="Helical" evidence="2">
    <location>
        <begin position="307"/>
        <end position="329"/>
    </location>
</feature>
<keyword evidence="4" id="KW-1185">Reference proteome</keyword>
<feature type="transmembrane region" description="Helical" evidence="2">
    <location>
        <begin position="12"/>
        <end position="37"/>
    </location>
</feature>
<dbReference type="Proteomes" id="UP000234748">
    <property type="component" value="Unassembled WGS sequence"/>
</dbReference>
<feature type="transmembrane region" description="Helical" evidence="2">
    <location>
        <begin position="143"/>
        <end position="164"/>
    </location>
</feature>
<evidence type="ECO:0000313" key="3">
    <source>
        <dbReference type="EMBL" id="PLT27650.1"/>
    </source>
</evidence>
<evidence type="ECO:0000313" key="4">
    <source>
        <dbReference type="Proteomes" id="UP000234748"/>
    </source>
</evidence>
<keyword evidence="2" id="KW-1133">Transmembrane helix</keyword>
<dbReference type="EMBL" id="PGUY01000087">
    <property type="protein sequence ID" value="PLT27650.1"/>
    <property type="molecule type" value="Genomic_DNA"/>
</dbReference>
<dbReference type="OrthoDB" id="1704268at2"/>
<organism evidence="3 4">
    <name type="scientific">Peribacillus deserti</name>
    <dbReference type="NCBI Taxonomy" id="673318"/>
    <lineage>
        <taxon>Bacteria</taxon>
        <taxon>Bacillati</taxon>
        <taxon>Bacillota</taxon>
        <taxon>Bacilli</taxon>
        <taxon>Bacillales</taxon>
        <taxon>Bacillaceae</taxon>
        <taxon>Peribacillus</taxon>
    </lineage>
</organism>
<dbReference type="GO" id="GO:0022857">
    <property type="term" value="F:transmembrane transporter activity"/>
    <property type="evidence" value="ECO:0007669"/>
    <property type="project" value="InterPro"/>
</dbReference>
<evidence type="ECO:0000256" key="1">
    <source>
        <dbReference type="ARBA" id="ARBA00004651"/>
    </source>
</evidence>
<feature type="transmembrane region" description="Helical" evidence="2">
    <location>
        <begin position="281"/>
        <end position="301"/>
    </location>
</feature>
<feature type="transmembrane region" description="Helical" evidence="2">
    <location>
        <begin position="374"/>
        <end position="395"/>
    </location>
</feature>
<dbReference type="PANTHER" id="PTHR23526">
    <property type="entry name" value="INTEGRAL MEMBRANE TRANSPORT PROTEIN-RELATED"/>
    <property type="match status" value="1"/>
</dbReference>
<gene>
    <name evidence="3" type="ORF">CUU66_22810</name>
</gene>
<dbReference type="Gene3D" id="1.20.1250.20">
    <property type="entry name" value="MFS general substrate transporter like domains"/>
    <property type="match status" value="1"/>
</dbReference>
<protein>
    <submittedName>
        <fullName evidence="3">MFS transporter</fullName>
    </submittedName>
</protein>
<dbReference type="RefSeq" id="WP_101645694.1">
    <property type="nucleotide sequence ID" value="NZ_PGUY01000087.1"/>
</dbReference>
<feature type="transmembrane region" description="Helical" evidence="2">
    <location>
        <begin position="43"/>
        <end position="65"/>
    </location>
</feature>
<dbReference type="AlphaFoldDB" id="A0A2N5LZW9"/>
<accession>A0A2N5LZW9</accession>
<feature type="transmembrane region" description="Helical" evidence="2">
    <location>
        <begin position="220"/>
        <end position="241"/>
    </location>
</feature>
<feature type="transmembrane region" description="Helical" evidence="2">
    <location>
        <begin position="253"/>
        <end position="274"/>
    </location>
</feature>